<proteinExistence type="predicted"/>
<evidence type="ECO:0000313" key="2">
    <source>
        <dbReference type="Proteomes" id="UP000287651"/>
    </source>
</evidence>
<organism evidence="1 2">
    <name type="scientific">Ensete ventricosum</name>
    <name type="common">Abyssinian banana</name>
    <name type="synonym">Musa ensete</name>
    <dbReference type="NCBI Taxonomy" id="4639"/>
    <lineage>
        <taxon>Eukaryota</taxon>
        <taxon>Viridiplantae</taxon>
        <taxon>Streptophyta</taxon>
        <taxon>Embryophyta</taxon>
        <taxon>Tracheophyta</taxon>
        <taxon>Spermatophyta</taxon>
        <taxon>Magnoliopsida</taxon>
        <taxon>Liliopsida</taxon>
        <taxon>Zingiberales</taxon>
        <taxon>Musaceae</taxon>
        <taxon>Ensete</taxon>
    </lineage>
</organism>
<name>A0A426ZS34_ENSVE</name>
<gene>
    <name evidence="1" type="ORF">B296_00038660</name>
</gene>
<protein>
    <submittedName>
        <fullName evidence="1">Uncharacterized protein</fullName>
    </submittedName>
</protein>
<comment type="caution">
    <text evidence="1">The sequence shown here is derived from an EMBL/GenBank/DDBJ whole genome shotgun (WGS) entry which is preliminary data.</text>
</comment>
<accession>A0A426ZS34</accession>
<evidence type="ECO:0000313" key="1">
    <source>
        <dbReference type="EMBL" id="RRT66758.1"/>
    </source>
</evidence>
<reference evidence="1 2" key="1">
    <citation type="journal article" date="2014" name="Agronomy (Basel)">
        <title>A Draft Genome Sequence for Ensete ventricosum, the Drought-Tolerant Tree Against Hunger.</title>
        <authorList>
            <person name="Harrison J."/>
            <person name="Moore K.A."/>
            <person name="Paszkiewicz K."/>
            <person name="Jones T."/>
            <person name="Grant M."/>
            <person name="Ambacheew D."/>
            <person name="Muzemil S."/>
            <person name="Studholme D.J."/>
        </authorList>
    </citation>
    <scope>NUCLEOTIDE SEQUENCE [LARGE SCALE GENOMIC DNA]</scope>
</reference>
<dbReference type="Proteomes" id="UP000287651">
    <property type="component" value="Unassembled WGS sequence"/>
</dbReference>
<dbReference type="AlphaFoldDB" id="A0A426ZS34"/>
<sequence>MRLGSPQALWRHNVGVALSRIRSPMSNVTLNVGSVTTSCRCCTESLSIRDSVSSSELSPKKTSMALVEFLQTRFKNIEAGFRHCKPFLVALSRLALQNAPPPLVENAQLLTHLICCRAPHKRLQQLESEFALTADLRLLGAKVRQVTGTRSTRYQVQPGIPSVRLGTYRTEQGLVH</sequence>
<dbReference type="EMBL" id="AMZH03005306">
    <property type="protein sequence ID" value="RRT66758.1"/>
    <property type="molecule type" value="Genomic_DNA"/>
</dbReference>